<dbReference type="OrthoDB" id="1747110at2759"/>
<proteinExistence type="predicted"/>
<dbReference type="AlphaFoldDB" id="A0A7J7MRT5"/>
<dbReference type="InterPro" id="IPR011990">
    <property type="entry name" value="TPR-like_helical_dom_sf"/>
</dbReference>
<comment type="caution">
    <text evidence="1">The sequence shown here is derived from an EMBL/GenBank/DDBJ whole genome shotgun (WGS) entry which is preliminary data.</text>
</comment>
<accession>A0A7J7MRT5</accession>
<keyword evidence="2" id="KW-1185">Reference proteome</keyword>
<dbReference type="Gene3D" id="1.25.40.10">
    <property type="entry name" value="Tetratricopeptide repeat domain"/>
    <property type="match status" value="1"/>
</dbReference>
<reference evidence="1 2" key="1">
    <citation type="journal article" date="2020" name="IScience">
        <title>Genome Sequencing of the Endangered Kingdonia uniflora (Circaeasteraceae, Ranunculales) Reveals Potential Mechanisms of Evolutionary Specialization.</title>
        <authorList>
            <person name="Sun Y."/>
            <person name="Deng T."/>
            <person name="Zhang A."/>
            <person name="Moore M.J."/>
            <person name="Landis J.B."/>
            <person name="Lin N."/>
            <person name="Zhang H."/>
            <person name="Zhang X."/>
            <person name="Huang J."/>
            <person name="Zhang X."/>
            <person name="Sun H."/>
            <person name="Wang H."/>
        </authorList>
    </citation>
    <scope>NUCLEOTIDE SEQUENCE [LARGE SCALE GENOMIC DNA]</scope>
    <source>
        <strain evidence="1">TB1705</strain>
        <tissue evidence="1">Leaf</tissue>
    </source>
</reference>
<evidence type="ECO:0000313" key="1">
    <source>
        <dbReference type="EMBL" id="KAF6157586.1"/>
    </source>
</evidence>
<dbReference type="InterPro" id="IPR044534">
    <property type="entry name" value="TTL1-4"/>
</dbReference>
<dbReference type="SMART" id="SM00028">
    <property type="entry name" value="TPR"/>
    <property type="match status" value="3"/>
</dbReference>
<protein>
    <submittedName>
        <fullName evidence="1">Uncharacterized protein</fullName>
    </submittedName>
</protein>
<name>A0A7J7MRT5_9MAGN</name>
<organism evidence="1 2">
    <name type="scientific">Kingdonia uniflora</name>
    <dbReference type="NCBI Taxonomy" id="39325"/>
    <lineage>
        <taxon>Eukaryota</taxon>
        <taxon>Viridiplantae</taxon>
        <taxon>Streptophyta</taxon>
        <taxon>Embryophyta</taxon>
        <taxon>Tracheophyta</taxon>
        <taxon>Spermatophyta</taxon>
        <taxon>Magnoliopsida</taxon>
        <taxon>Ranunculales</taxon>
        <taxon>Circaeasteraceae</taxon>
        <taxon>Kingdonia</taxon>
    </lineage>
</organism>
<evidence type="ECO:0000313" key="2">
    <source>
        <dbReference type="Proteomes" id="UP000541444"/>
    </source>
</evidence>
<dbReference type="SUPFAM" id="SSF48452">
    <property type="entry name" value="TPR-like"/>
    <property type="match status" value="1"/>
</dbReference>
<dbReference type="PANTHER" id="PTHR46050">
    <property type="entry name" value="TPR REPEAT-CONTAINING THIOREDOXIN"/>
    <property type="match status" value="1"/>
</dbReference>
<sequence length="445" mass="50674">MIRHFRFTVSYSFYSLGQVQNARRHLCLYGQCPDPDELPKLQAVERHIRVCADARMAADWNNVLREEDAVIAAGAFKVVFSTCLPWFVQLFACRAESFLKLQRLEDAESSLNAIPELGRFPTSCSQTKFFEILSEAYMFFVRVQVAMALELFKSAVVDAEKAELIDPNKKKVSMFLHKMRMVSRAHTRGNDHFKSGCYTEACLAYGEGLMLDPTNSVLFCNRAASWSRLEQWERSIEDCNEALRIKPNYTKALLRRATSSAKVQAVKDYGVLSKQLNNDIDVAYTLFHAEAALRKSGEEKGPSLQSGRKVQKILKLYQLKGILSCTGEFMLLLSVIQTNSSSHSFLLTTMLFIRFSWKLTKLVDGFVAEDYACYCDRSSENHYTAVYIVHTENVEEADLLRNWMDSCHIDTVELTDARSNLPDISMPLMRSDPWRRPRGGKPGLP</sequence>
<gene>
    <name evidence="1" type="ORF">GIB67_037159</name>
</gene>
<dbReference type="InterPro" id="IPR019734">
    <property type="entry name" value="TPR_rpt"/>
</dbReference>
<dbReference type="EMBL" id="JACGCM010001272">
    <property type="protein sequence ID" value="KAF6157586.1"/>
    <property type="molecule type" value="Genomic_DNA"/>
</dbReference>
<dbReference type="Proteomes" id="UP000541444">
    <property type="component" value="Unassembled WGS sequence"/>
</dbReference>
<dbReference type="GO" id="GO:0005737">
    <property type="term" value="C:cytoplasm"/>
    <property type="evidence" value="ECO:0007669"/>
    <property type="project" value="TreeGrafter"/>
</dbReference>
<dbReference type="PANTHER" id="PTHR46050:SF29">
    <property type="entry name" value="TPR REPEAT-CONTAINING THIOREDOXIN TTL4"/>
    <property type="match status" value="1"/>
</dbReference>